<evidence type="ECO:0000313" key="2">
    <source>
        <dbReference type="EMBL" id="SMQ56326.1"/>
    </source>
</evidence>
<dbReference type="AlphaFoldDB" id="A0A1X7S9G5"/>
<evidence type="ECO:0000313" key="3">
    <source>
        <dbReference type="Proteomes" id="UP000215127"/>
    </source>
</evidence>
<proteinExistence type="predicted"/>
<organism evidence="2 3">
    <name type="scientific">Zymoseptoria tritici (strain ST99CH_3D7)</name>
    <dbReference type="NCBI Taxonomy" id="1276538"/>
    <lineage>
        <taxon>Eukaryota</taxon>
        <taxon>Fungi</taxon>
        <taxon>Dikarya</taxon>
        <taxon>Ascomycota</taxon>
        <taxon>Pezizomycotina</taxon>
        <taxon>Dothideomycetes</taxon>
        <taxon>Dothideomycetidae</taxon>
        <taxon>Mycosphaerellales</taxon>
        <taxon>Mycosphaerellaceae</taxon>
        <taxon>Zymoseptoria</taxon>
    </lineage>
</organism>
<feature type="region of interest" description="Disordered" evidence="1">
    <location>
        <begin position="238"/>
        <end position="294"/>
    </location>
</feature>
<feature type="compositionally biased region" description="Low complexity" evidence="1">
    <location>
        <begin position="104"/>
        <end position="119"/>
    </location>
</feature>
<feature type="compositionally biased region" description="Polar residues" evidence="1">
    <location>
        <begin position="145"/>
        <end position="158"/>
    </location>
</feature>
<reference evidence="2 3" key="1">
    <citation type="submission" date="2016-06" db="EMBL/GenBank/DDBJ databases">
        <authorList>
            <person name="Kjaerup R.B."/>
            <person name="Dalgaard T.S."/>
            <person name="Juul-Madsen H.R."/>
        </authorList>
    </citation>
    <scope>NUCLEOTIDE SEQUENCE [LARGE SCALE GENOMIC DNA]</scope>
</reference>
<feature type="compositionally biased region" description="Low complexity" evidence="1">
    <location>
        <begin position="1"/>
        <end position="14"/>
    </location>
</feature>
<name>A0A1X7S9G5_ZYMT9</name>
<evidence type="ECO:0000256" key="1">
    <source>
        <dbReference type="SAM" id="MobiDB-lite"/>
    </source>
</evidence>
<feature type="compositionally biased region" description="Basic residues" evidence="1">
    <location>
        <begin position="80"/>
        <end position="97"/>
    </location>
</feature>
<dbReference type="EMBL" id="LT853704">
    <property type="protein sequence ID" value="SMQ56326.1"/>
    <property type="molecule type" value="Genomic_DNA"/>
</dbReference>
<accession>A0A1X7S9G5</accession>
<sequence length="347" mass="38609">MSPTSTPSMDSTTPCTGPRTLTSLPTASRDLILQISTDLTRRMNRLLASNRIAAVDVIPIAKDILDLSTLRCLVAEKRSQRLRRNSQQKSVQQRRGRDRTNRFSSTTTLPSPSSTAEAPTWEEMDNHVCAKSRASRISNPPYGSLPQTPVKTSRSWTNLLPLRRRDSPIQNASGEEEGEEVDCHCTRALDLMDLEGDILRSFPDDSGDTLVAPELASWAIGHLRVEAEWTRGMVEELLGEDDEEEDGSPRLSIGSPRVDSMEPEGGSPLAKSSTSGKSTKTSTSAGTRRVRGWWKSDVDDEGEVEVEEALKAESFPDRERGQMVNIRLRQRKRERVFGGLRRRFSSS</sequence>
<dbReference type="Proteomes" id="UP000215127">
    <property type="component" value="Chromosome 13"/>
</dbReference>
<feature type="region of interest" description="Disordered" evidence="1">
    <location>
        <begin position="1"/>
        <end position="23"/>
    </location>
</feature>
<feature type="region of interest" description="Disordered" evidence="1">
    <location>
        <begin position="79"/>
        <end position="122"/>
    </location>
</feature>
<gene>
    <name evidence="2" type="ORF">ZT3D7_G11481</name>
</gene>
<protein>
    <submittedName>
        <fullName evidence="2">Uncharacterized protein</fullName>
    </submittedName>
</protein>
<keyword evidence="3" id="KW-1185">Reference proteome</keyword>
<feature type="compositionally biased region" description="Low complexity" evidence="1">
    <location>
        <begin position="270"/>
        <end position="287"/>
    </location>
</feature>
<feature type="region of interest" description="Disordered" evidence="1">
    <location>
        <begin position="134"/>
        <end position="158"/>
    </location>
</feature>